<dbReference type="PANTHER" id="PTHR30353:SF15">
    <property type="entry name" value="INNER MEMBRANE PROTEIN YABI"/>
    <property type="match status" value="1"/>
</dbReference>
<protein>
    <submittedName>
        <fullName evidence="9">Undecaprenyl-diphosphatase</fullName>
        <ecNumber evidence="9">3.6.1.27</ecNumber>
    </submittedName>
</protein>
<accession>A0A841KL10</accession>
<dbReference type="PANTHER" id="PTHR30353">
    <property type="entry name" value="INNER MEMBRANE PROTEIN DEDA-RELATED"/>
    <property type="match status" value="1"/>
</dbReference>
<name>A0A841KL10_9GAMM</name>
<dbReference type="Proteomes" id="UP000560000">
    <property type="component" value="Unassembled WGS sequence"/>
</dbReference>
<evidence type="ECO:0000313" key="10">
    <source>
        <dbReference type="Proteomes" id="UP000560000"/>
    </source>
</evidence>
<dbReference type="GO" id="GO:0050380">
    <property type="term" value="F:undecaprenyl-diphosphatase activity"/>
    <property type="evidence" value="ECO:0007669"/>
    <property type="project" value="UniProtKB-EC"/>
</dbReference>
<comment type="caution">
    <text evidence="9">The sequence shown here is derived from an EMBL/GenBank/DDBJ whole genome shotgun (WGS) entry which is preliminary data.</text>
</comment>
<evidence type="ECO:0000256" key="5">
    <source>
        <dbReference type="ARBA" id="ARBA00022989"/>
    </source>
</evidence>
<gene>
    <name evidence="9" type="ORF">HNQ86_001962</name>
</gene>
<dbReference type="EMBL" id="JACHET010000001">
    <property type="protein sequence ID" value="MBB6184617.1"/>
    <property type="molecule type" value="Genomic_DNA"/>
</dbReference>
<evidence type="ECO:0000313" key="9">
    <source>
        <dbReference type="EMBL" id="MBB6184617.1"/>
    </source>
</evidence>
<sequence>MNWHGLIQQIAHFVLTYGFLAAPLVGVIAFAEGIAVVGSFVPGSTLLVAIATSAGSQHVSLIWLIFWASLGAVAGDLLSYELGRRHGSRMLAMRPFAYRPEWTARATDLLARRGDVAVFVGRQVPPLRALMPVLAGMSELSVRRFLIADAFSAVVWAGLHLGFGAILGHWLFSLQ</sequence>
<evidence type="ECO:0000256" key="1">
    <source>
        <dbReference type="ARBA" id="ARBA00004651"/>
    </source>
</evidence>
<feature type="transmembrane region" description="Helical" evidence="7">
    <location>
        <begin position="61"/>
        <end position="80"/>
    </location>
</feature>
<comment type="similarity">
    <text evidence="2 7">Belongs to the DedA family.</text>
</comment>
<feature type="transmembrane region" description="Helical" evidence="7">
    <location>
        <begin position="146"/>
        <end position="172"/>
    </location>
</feature>
<feature type="transmembrane region" description="Helical" evidence="7">
    <location>
        <begin position="12"/>
        <end position="41"/>
    </location>
</feature>
<comment type="caution">
    <text evidence="7">Lacks conserved residue(s) required for the propagation of feature annotation.</text>
</comment>
<evidence type="ECO:0000256" key="7">
    <source>
        <dbReference type="RuleBase" id="RU367016"/>
    </source>
</evidence>
<feature type="domain" description="VTT" evidence="8">
    <location>
        <begin position="41"/>
        <end position="165"/>
    </location>
</feature>
<dbReference type="AlphaFoldDB" id="A0A841KL10"/>
<comment type="subcellular location">
    <subcellularLocation>
        <location evidence="1 7">Cell membrane</location>
        <topology evidence="1 7">Multi-pass membrane protein</topology>
    </subcellularLocation>
</comment>
<reference evidence="9 10" key="1">
    <citation type="submission" date="2020-08" db="EMBL/GenBank/DDBJ databases">
        <title>Genomic Encyclopedia of Type Strains, Phase IV (KMG-IV): sequencing the most valuable type-strain genomes for metagenomic binning, comparative biology and taxonomic classification.</title>
        <authorList>
            <person name="Goeker M."/>
        </authorList>
    </citation>
    <scope>NUCLEOTIDE SEQUENCE [LARGE SCALE GENOMIC DNA]</scope>
    <source>
        <strain evidence="9 10">DSM 107085</strain>
    </source>
</reference>
<evidence type="ECO:0000256" key="3">
    <source>
        <dbReference type="ARBA" id="ARBA00022475"/>
    </source>
</evidence>
<evidence type="ECO:0000259" key="8">
    <source>
        <dbReference type="Pfam" id="PF09335"/>
    </source>
</evidence>
<keyword evidence="6 7" id="KW-0472">Membrane</keyword>
<evidence type="ECO:0000256" key="6">
    <source>
        <dbReference type="ARBA" id="ARBA00023136"/>
    </source>
</evidence>
<dbReference type="RefSeq" id="WP_052394529.1">
    <property type="nucleotide sequence ID" value="NZ_JACHET010000001.1"/>
</dbReference>
<keyword evidence="3 7" id="KW-1003">Cell membrane</keyword>
<dbReference type="InterPro" id="IPR032818">
    <property type="entry name" value="DedA-like"/>
</dbReference>
<dbReference type="GO" id="GO:0005886">
    <property type="term" value="C:plasma membrane"/>
    <property type="evidence" value="ECO:0007669"/>
    <property type="project" value="UniProtKB-SubCell"/>
</dbReference>
<organism evidence="9 10">
    <name type="scientific">Oleiagrimonas soli</name>
    <dbReference type="NCBI Taxonomy" id="1543381"/>
    <lineage>
        <taxon>Bacteria</taxon>
        <taxon>Pseudomonadati</taxon>
        <taxon>Pseudomonadota</taxon>
        <taxon>Gammaproteobacteria</taxon>
        <taxon>Lysobacterales</taxon>
        <taxon>Rhodanobacteraceae</taxon>
        <taxon>Oleiagrimonas</taxon>
    </lineage>
</organism>
<keyword evidence="4 7" id="KW-0812">Transmembrane</keyword>
<evidence type="ECO:0000256" key="2">
    <source>
        <dbReference type="ARBA" id="ARBA00010792"/>
    </source>
</evidence>
<evidence type="ECO:0000256" key="4">
    <source>
        <dbReference type="ARBA" id="ARBA00022692"/>
    </source>
</evidence>
<proteinExistence type="inferred from homology"/>
<dbReference type="InterPro" id="IPR032816">
    <property type="entry name" value="VTT_dom"/>
</dbReference>
<dbReference type="OrthoDB" id="9780918at2"/>
<keyword evidence="5 7" id="KW-1133">Transmembrane helix</keyword>
<dbReference type="EC" id="3.6.1.27" evidence="9"/>
<dbReference type="Pfam" id="PF09335">
    <property type="entry name" value="VTT_dom"/>
    <property type="match status" value="1"/>
</dbReference>
<keyword evidence="9" id="KW-0378">Hydrolase</keyword>